<evidence type="ECO:0008006" key="3">
    <source>
        <dbReference type="Google" id="ProtNLM"/>
    </source>
</evidence>
<dbReference type="EMBL" id="BMJM01000018">
    <property type="protein sequence ID" value="GGE21873.1"/>
    <property type="molecule type" value="Genomic_DNA"/>
</dbReference>
<reference evidence="1" key="2">
    <citation type="submission" date="2020-09" db="EMBL/GenBank/DDBJ databases">
        <authorList>
            <person name="Sun Q."/>
            <person name="Zhou Y."/>
        </authorList>
    </citation>
    <scope>NUCLEOTIDE SEQUENCE</scope>
    <source>
        <strain evidence="1">CGMCC 1.15519</strain>
    </source>
</reference>
<proteinExistence type="predicted"/>
<keyword evidence="2" id="KW-1185">Reference proteome</keyword>
<sequence length="347" mass="38811">MFNSKTVLVLGAGASYEVGLPVGEQLLKAICSLLDVKFERSSQQTHGDRMIIDALKQILNEGRDVTRLNEHIRKGLQIISSAVQAISIDNIIDALEDEQVELVGKLAIARSIHSAERASKHFAVTENDPNAAPPLGMFFDTWYDSFTKILTENVKISQLDRMFENVQIVSFNYDRCIEQYLPYSIANYYGLKHYELHSAVSNLIIHRPYGIVGDLPWKSGDGKGVPFGGGTIDDLISSASQVRTFTEQVKDRAELNDIHEALKWADKIVFLGFGYNQQNMALLATDIGAPKKIVGTAHKISNDNCMVIKDEIFSNFNIQDPNHQFNFKIVPSECRTLFNDLSRLISS</sequence>
<evidence type="ECO:0000313" key="2">
    <source>
        <dbReference type="Proteomes" id="UP000635071"/>
    </source>
</evidence>
<reference evidence="1" key="1">
    <citation type="journal article" date="2014" name="Int. J. Syst. Evol. Microbiol.">
        <title>Complete genome sequence of Corynebacterium casei LMG S-19264T (=DSM 44701T), isolated from a smear-ripened cheese.</title>
        <authorList>
            <consortium name="US DOE Joint Genome Institute (JGI-PGF)"/>
            <person name="Walter F."/>
            <person name="Albersmeier A."/>
            <person name="Kalinowski J."/>
            <person name="Ruckert C."/>
        </authorList>
    </citation>
    <scope>NUCLEOTIDE SEQUENCE</scope>
    <source>
        <strain evidence="1">CGMCC 1.15519</strain>
    </source>
</reference>
<comment type="caution">
    <text evidence="1">The sequence shown here is derived from an EMBL/GenBank/DDBJ whole genome shotgun (WGS) entry which is preliminary data.</text>
</comment>
<gene>
    <name evidence="1" type="ORF">GCM10011529_30620</name>
</gene>
<accession>A0A917A128</accession>
<dbReference type="RefSeq" id="WP_188764299.1">
    <property type="nucleotide sequence ID" value="NZ_BMJM01000018.1"/>
</dbReference>
<dbReference type="AlphaFoldDB" id="A0A917A128"/>
<dbReference type="Proteomes" id="UP000635071">
    <property type="component" value="Unassembled WGS sequence"/>
</dbReference>
<name>A0A917A128_9SPHN</name>
<organism evidence="1 2">
    <name type="scientific">Sandarakinorhabdus glacialis</name>
    <dbReference type="NCBI Taxonomy" id="1614636"/>
    <lineage>
        <taxon>Bacteria</taxon>
        <taxon>Pseudomonadati</taxon>
        <taxon>Pseudomonadota</taxon>
        <taxon>Alphaproteobacteria</taxon>
        <taxon>Sphingomonadales</taxon>
        <taxon>Sphingosinicellaceae</taxon>
        <taxon>Sandarakinorhabdus</taxon>
    </lineage>
</organism>
<protein>
    <recommendedName>
        <fullName evidence="3">SIR2-like domain-containing protein</fullName>
    </recommendedName>
</protein>
<evidence type="ECO:0000313" key="1">
    <source>
        <dbReference type="EMBL" id="GGE21873.1"/>
    </source>
</evidence>